<sequence>MSSNNESLNGSSSCGKLDVSQYRKFLNELQSHASELWKTALCRTPTSNTTELLGEHMMIRKSLSEIEIIQKTFSRSSEIDLTYSERRKAALADFLHWANMVGISHCFVEIAYEENMDGFGLISSDYAPVGSELLRVPRKAIFSLDQARRSSFLK</sequence>
<evidence type="ECO:0000313" key="1">
    <source>
        <dbReference type="EMBL" id="EFO22552.1"/>
    </source>
</evidence>
<dbReference type="GeneID" id="9943344"/>
<organism evidence="2 3">
    <name type="scientific">Loa loa</name>
    <name type="common">Eye worm</name>
    <name type="synonym">Filaria loa</name>
    <dbReference type="NCBI Taxonomy" id="7209"/>
    <lineage>
        <taxon>Eukaryota</taxon>
        <taxon>Metazoa</taxon>
        <taxon>Ecdysozoa</taxon>
        <taxon>Nematoda</taxon>
        <taxon>Chromadorea</taxon>
        <taxon>Rhabditida</taxon>
        <taxon>Spirurina</taxon>
        <taxon>Spiruromorpha</taxon>
        <taxon>Filarioidea</taxon>
        <taxon>Onchocercidae</taxon>
        <taxon>Loa</taxon>
    </lineage>
</organism>
<proteinExistence type="predicted"/>
<evidence type="ECO:0000313" key="3">
    <source>
        <dbReference type="WBParaSite" id="EN70_10314"/>
    </source>
</evidence>
<gene>
    <name evidence="1 3" type="ORF">LOAG_05935</name>
</gene>
<name>A0A1I7V669_LOALO</name>
<dbReference type="OrthoDB" id="441812at2759"/>
<dbReference type="eggNOG" id="KOG1337">
    <property type="taxonomic scope" value="Eukaryota"/>
</dbReference>
<dbReference type="Gene3D" id="3.90.1410.10">
    <property type="entry name" value="set domain protein methyltransferase, domain 1"/>
    <property type="match status" value="1"/>
</dbReference>
<dbReference type="InParanoid" id="A0A1I7V669"/>
<dbReference type="Proteomes" id="UP000095285">
    <property type="component" value="Unassembled WGS sequence"/>
</dbReference>
<dbReference type="WBParaSite" id="EN70_10314">
    <property type="protein sequence ID" value="EN70_10314"/>
    <property type="gene ID" value="EN70_10314"/>
</dbReference>
<protein>
    <submittedName>
        <fullName evidence="1 3">Uncharacterized protein</fullName>
    </submittedName>
</protein>
<accession>A0A1I7V669</accession>
<dbReference type="RefSeq" id="XP_003141520.1">
    <property type="nucleotide sequence ID" value="XM_003141472.2"/>
</dbReference>
<accession>A0A1S0U0J8</accession>
<dbReference type="KEGG" id="loa:LOAG_05935"/>
<dbReference type="CTD" id="9943344"/>
<evidence type="ECO:0000313" key="2">
    <source>
        <dbReference type="Proteomes" id="UP000095285"/>
    </source>
</evidence>
<reference evidence="3" key="2">
    <citation type="submission" date="2016-11" db="UniProtKB">
        <authorList>
            <consortium name="WormBaseParasite"/>
        </authorList>
    </citation>
    <scope>IDENTIFICATION</scope>
</reference>
<dbReference type="AlphaFoldDB" id="A0A1I7V669"/>
<keyword evidence="2" id="KW-1185">Reference proteome</keyword>
<dbReference type="EMBL" id="JH712267">
    <property type="protein sequence ID" value="EFO22552.1"/>
    <property type="molecule type" value="Genomic_DNA"/>
</dbReference>
<dbReference type="STRING" id="7209.A0A1I7V669"/>
<reference evidence="1 2" key="1">
    <citation type="submission" date="2012-04" db="EMBL/GenBank/DDBJ databases">
        <title>The Genome Sequence of Loa loa.</title>
        <authorList>
            <consortium name="The Broad Institute Genome Sequencing Platform"/>
            <consortium name="Broad Institute Genome Sequencing Center for Infectious Disease"/>
            <person name="Nutman T.B."/>
            <person name="Fink D.L."/>
            <person name="Russ C."/>
            <person name="Young S."/>
            <person name="Zeng Q."/>
            <person name="Gargeya S."/>
            <person name="Alvarado L."/>
            <person name="Berlin A."/>
            <person name="Chapman S.B."/>
            <person name="Chen Z."/>
            <person name="Freedman E."/>
            <person name="Gellesch M."/>
            <person name="Goldberg J."/>
            <person name="Griggs A."/>
            <person name="Gujja S."/>
            <person name="Heilman E.R."/>
            <person name="Heiman D."/>
            <person name="Howarth C."/>
            <person name="Mehta T."/>
            <person name="Neiman D."/>
            <person name="Pearson M."/>
            <person name="Roberts A."/>
            <person name="Saif S."/>
            <person name="Shea T."/>
            <person name="Shenoy N."/>
            <person name="Sisk P."/>
            <person name="Stolte C."/>
            <person name="Sykes S."/>
            <person name="White J."/>
            <person name="Yandava C."/>
            <person name="Haas B."/>
            <person name="Henn M.R."/>
            <person name="Nusbaum C."/>
            <person name="Birren B."/>
        </authorList>
    </citation>
    <scope>NUCLEOTIDE SEQUENCE [LARGE SCALE GENOMIC DNA]</scope>
</reference>